<reference evidence="1" key="2">
    <citation type="submission" date="2021-02" db="EMBL/GenBank/DDBJ databases">
        <authorList>
            <person name="Kimball J.A."/>
            <person name="Haas M.W."/>
            <person name="Macchietto M."/>
            <person name="Kono T."/>
            <person name="Duquette J."/>
            <person name="Shao M."/>
        </authorList>
    </citation>
    <scope>NUCLEOTIDE SEQUENCE</scope>
    <source>
        <tissue evidence="1">Fresh leaf tissue</tissue>
    </source>
</reference>
<dbReference type="Proteomes" id="UP000729402">
    <property type="component" value="Unassembled WGS sequence"/>
</dbReference>
<name>A0A8J5WMG8_ZIZPA</name>
<sequence>MEVMEERVLEAVTTLKAKVEGIDLIQEKLMQIDFKLELQRERMDQMQTVVNQVQLEQATTARSVGTATGGAHARDTSGINSPGVIPVPAGGNVLERDKGPCENYQRRWVPPKIDLPKFDGTYARVWIDHCLTYLEMYQVPEQYLQLL</sequence>
<proteinExistence type="predicted"/>
<organism evidence="1 2">
    <name type="scientific">Zizania palustris</name>
    <name type="common">Northern wild rice</name>
    <dbReference type="NCBI Taxonomy" id="103762"/>
    <lineage>
        <taxon>Eukaryota</taxon>
        <taxon>Viridiplantae</taxon>
        <taxon>Streptophyta</taxon>
        <taxon>Embryophyta</taxon>
        <taxon>Tracheophyta</taxon>
        <taxon>Spermatophyta</taxon>
        <taxon>Magnoliopsida</taxon>
        <taxon>Liliopsida</taxon>
        <taxon>Poales</taxon>
        <taxon>Poaceae</taxon>
        <taxon>BOP clade</taxon>
        <taxon>Oryzoideae</taxon>
        <taxon>Oryzeae</taxon>
        <taxon>Zizaniinae</taxon>
        <taxon>Zizania</taxon>
    </lineage>
</organism>
<evidence type="ECO:0000313" key="1">
    <source>
        <dbReference type="EMBL" id="KAG8091164.1"/>
    </source>
</evidence>
<dbReference type="OrthoDB" id="694469at2759"/>
<evidence type="ECO:0000313" key="2">
    <source>
        <dbReference type="Proteomes" id="UP000729402"/>
    </source>
</evidence>
<comment type="caution">
    <text evidence="1">The sequence shown here is derived from an EMBL/GenBank/DDBJ whole genome shotgun (WGS) entry which is preliminary data.</text>
</comment>
<keyword evidence="2" id="KW-1185">Reference proteome</keyword>
<dbReference type="EMBL" id="JAAALK010000081">
    <property type="protein sequence ID" value="KAG8091164.1"/>
    <property type="molecule type" value="Genomic_DNA"/>
</dbReference>
<accession>A0A8J5WMG8</accession>
<dbReference type="AlphaFoldDB" id="A0A8J5WMG8"/>
<protein>
    <submittedName>
        <fullName evidence="1">Uncharacterized protein</fullName>
    </submittedName>
</protein>
<gene>
    <name evidence="1" type="ORF">GUJ93_ZPchr0011g26911</name>
</gene>
<reference evidence="1" key="1">
    <citation type="journal article" date="2021" name="bioRxiv">
        <title>Whole Genome Assembly and Annotation of Northern Wild Rice, Zizania palustris L., Supports a Whole Genome Duplication in the Zizania Genus.</title>
        <authorList>
            <person name="Haas M."/>
            <person name="Kono T."/>
            <person name="Macchietto M."/>
            <person name="Millas R."/>
            <person name="McGilp L."/>
            <person name="Shao M."/>
            <person name="Duquette J."/>
            <person name="Hirsch C.N."/>
            <person name="Kimball J."/>
        </authorList>
    </citation>
    <scope>NUCLEOTIDE SEQUENCE</scope>
    <source>
        <tissue evidence="1">Fresh leaf tissue</tissue>
    </source>
</reference>